<dbReference type="FunFam" id="1.20.58.1120:FF:000008">
    <property type="entry name" value="Dynein heavy chain 10, axonemal"/>
    <property type="match status" value="1"/>
</dbReference>
<dbReference type="InterPro" id="IPR042222">
    <property type="entry name" value="Dynein_2_N"/>
</dbReference>
<feature type="compositionally biased region" description="Basic residues" evidence="14">
    <location>
        <begin position="208"/>
        <end position="221"/>
    </location>
</feature>
<evidence type="ECO:0000256" key="8">
    <source>
        <dbReference type="ARBA" id="ARBA00023017"/>
    </source>
</evidence>
<protein>
    <recommendedName>
        <fullName evidence="21">Dynein heavy chain</fullName>
    </recommendedName>
</protein>
<reference evidence="19" key="1">
    <citation type="submission" date="2022-01" db="EMBL/GenBank/DDBJ databases">
        <authorList>
            <person name="King R."/>
        </authorList>
    </citation>
    <scope>NUCLEOTIDE SEQUENCE</scope>
</reference>
<dbReference type="InterPro" id="IPR027417">
    <property type="entry name" value="P-loop_NTPase"/>
</dbReference>
<feature type="region of interest" description="Disordered" evidence="14">
    <location>
        <begin position="174"/>
        <end position="228"/>
    </location>
</feature>
<feature type="compositionally biased region" description="Basic and acidic residues" evidence="14">
    <location>
        <begin position="92"/>
        <end position="106"/>
    </location>
</feature>
<dbReference type="Gene3D" id="3.40.50.300">
    <property type="entry name" value="P-loop containing nucleotide triphosphate hydrolases"/>
    <property type="match status" value="3"/>
</dbReference>
<evidence type="ECO:0000259" key="17">
    <source>
        <dbReference type="Pfam" id="PF12774"/>
    </source>
</evidence>
<keyword evidence="13" id="KW-0966">Cell projection</keyword>
<dbReference type="InterPro" id="IPR013594">
    <property type="entry name" value="Dynein_heavy_tail"/>
</dbReference>
<evidence type="ECO:0000259" key="18">
    <source>
        <dbReference type="Pfam" id="PF17852"/>
    </source>
</evidence>
<evidence type="ECO:0000256" key="2">
    <source>
        <dbReference type="ARBA" id="ARBA00008887"/>
    </source>
</evidence>
<dbReference type="Pfam" id="PF12774">
    <property type="entry name" value="AAA_6"/>
    <property type="match status" value="1"/>
</dbReference>
<evidence type="ECO:0000256" key="11">
    <source>
        <dbReference type="ARBA" id="ARBA00023175"/>
    </source>
</evidence>
<dbReference type="PANTHER" id="PTHR22878:SF63">
    <property type="entry name" value="DYNEIN AXONEMAL HEAVY CHAIN 10"/>
    <property type="match status" value="1"/>
</dbReference>
<dbReference type="GO" id="GO:0045505">
    <property type="term" value="F:dynein intermediate chain binding"/>
    <property type="evidence" value="ECO:0007669"/>
    <property type="project" value="InterPro"/>
</dbReference>
<keyword evidence="9" id="KW-0175">Coiled coil</keyword>
<feature type="domain" description="Dynein heavy chain AAA 5 extension" evidence="18">
    <location>
        <begin position="2617"/>
        <end position="2758"/>
    </location>
</feature>
<evidence type="ECO:0000259" key="15">
    <source>
        <dbReference type="Pfam" id="PF08385"/>
    </source>
</evidence>
<feature type="domain" description="Dynein heavy chain tail" evidence="15">
    <location>
        <begin position="448"/>
        <end position="1093"/>
    </location>
</feature>
<dbReference type="Pfam" id="PF12775">
    <property type="entry name" value="AAA_7"/>
    <property type="match status" value="1"/>
</dbReference>
<dbReference type="InterPro" id="IPR041466">
    <property type="entry name" value="Dynein_AAA5_ext"/>
</dbReference>
<dbReference type="FunFam" id="1.10.287.2620:FF:000002">
    <property type="entry name" value="Dynein heavy chain 2, axonemal"/>
    <property type="match status" value="1"/>
</dbReference>
<dbReference type="EMBL" id="OV651813">
    <property type="protein sequence ID" value="CAH1099509.1"/>
    <property type="molecule type" value="Genomic_DNA"/>
</dbReference>
<dbReference type="Pfam" id="PF17852">
    <property type="entry name" value="Dynein_AAA_lid"/>
    <property type="match status" value="1"/>
</dbReference>
<feature type="compositionally biased region" description="Basic and acidic residues" evidence="14">
    <location>
        <begin position="3035"/>
        <end position="3050"/>
    </location>
</feature>
<dbReference type="InterPro" id="IPR043157">
    <property type="entry name" value="Dynein_AAA1S"/>
</dbReference>
<keyword evidence="6" id="KW-0547">Nucleotide-binding</keyword>
<feature type="domain" description="Dynein heavy chain linker" evidence="16">
    <location>
        <begin position="1593"/>
        <end position="1993"/>
    </location>
</feature>
<gene>
    <name evidence="19" type="ORF">PSYICH_LOCUS1180</name>
</gene>
<feature type="compositionally biased region" description="Basic and acidic residues" evidence="14">
    <location>
        <begin position="379"/>
        <end position="398"/>
    </location>
</feature>
<evidence type="ECO:0000256" key="3">
    <source>
        <dbReference type="ARBA" id="ARBA00022490"/>
    </source>
</evidence>
<evidence type="ECO:0000313" key="19">
    <source>
        <dbReference type="EMBL" id="CAH1099509.1"/>
    </source>
</evidence>
<dbReference type="Gene3D" id="3.20.180.20">
    <property type="entry name" value="Dynein heavy chain, N-terminal domain 2"/>
    <property type="match status" value="1"/>
</dbReference>
<dbReference type="FunFam" id="3.40.50.300:FF:000884">
    <property type="entry name" value="Dynein axonemal heavy chain 10"/>
    <property type="match status" value="1"/>
</dbReference>
<feature type="domain" description="Dynein heavy chain hydrolytic ATP-binding dynein motor region" evidence="17">
    <location>
        <begin position="2131"/>
        <end position="2457"/>
    </location>
</feature>
<evidence type="ECO:0000256" key="4">
    <source>
        <dbReference type="ARBA" id="ARBA00022701"/>
    </source>
</evidence>
<dbReference type="GO" id="GO:0005524">
    <property type="term" value="F:ATP binding"/>
    <property type="evidence" value="ECO:0007669"/>
    <property type="project" value="UniProtKB-KW"/>
</dbReference>
<keyword evidence="11" id="KW-0505">Motor protein</keyword>
<feature type="compositionally biased region" description="Polar residues" evidence="14">
    <location>
        <begin position="938"/>
        <end position="948"/>
    </location>
</feature>
<evidence type="ECO:0000256" key="12">
    <source>
        <dbReference type="ARBA" id="ARBA00023212"/>
    </source>
</evidence>
<dbReference type="InterPro" id="IPR026983">
    <property type="entry name" value="DHC"/>
</dbReference>
<dbReference type="GO" id="GO:0030286">
    <property type="term" value="C:dynein complex"/>
    <property type="evidence" value="ECO:0007669"/>
    <property type="project" value="UniProtKB-KW"/>
</dbReference>
<keyword evidence="12" id="KW-0206">Cytoskeleton</keyword>
<dbReference type="Pfam" id="PF08385">
    <property type="entry name" value="DHC_N1"/>
    <property type="match status" value="1"/>
</dbReference>
<feature type="region of interest" description="Disordered" evidence="14">
    <location>
        <begin position="86"/>
        <end position="158"/>
    </location>
</feature>
<sequence>MSGDYRIEWIKKLVLNMLNLKENRYFEEMMASKEDLEDEFVTFLDDNYVKGGEGKIFFYIFKTPYEKLIEEEIFVKVPKKDDSFTKKKKKGKEKERKSKRGSKDALADFTSFIEGQGEEGMGEEDVTEEGGEEEDVGEEGEGEELGEEEEQLGFIPEEQSPVPTIVSLQGEDAGVPAAPLEGEDETEASTIQSPDITEPAEIEDTSKKGAKGKGKKGKKGKKTDQAAVEPEVPHKVVPKVEYVLVKQMVQRLTTDYTLHGGFVRIGTQMFEGESCRIIYLYRKTNNGIPYFETEQEANLEMVNYIFYGTSNANFLSNVINLCNRIYAPLISKSFTEPAIKRKTSKSEKEKQKSISTDESKQDQSEGQRPSDTPDEELETKETGPTEKEEETTPIKDELTTEVTTLTQSLVWVCEHVEDEVDLPMVDLSDIIHSTRPDDVLIKDPKIVQVLDEAVTGWENHIIRIMENYEAKTPVGKGPLAEYEYWHDIEAALSSVVEQLKKPLLVRISDMVEKALPELANRFIFQQLRLRRHYGQAKDNVKFLSTVLRFLKTITQSNDFKKVTLCIPLLMDGLELIWILSNYYNNDEVMVPFMERIVWCLLDKSRKFLNNETLFRNPIDVVKKLTEGSREMLEMWQTAYMTTRQRIEDSGKGARWEFDRRKLFSASNYMARVCKDLNEVSTVIFHFKNIFGPQLRSIVSDPQSIDNVAKRVDRLVVQIENTDFDIFDMYSKENWDAIMVHFYKEVKILEEEALGFIDQSFKMIRSSEDALDMLLKFKLFETRKIIMKKLMSKFDVILDQYVKEILLVDDNFTRNKRQPVLYKNMPARGSAIYWARLLYYKLKRPILKFQKVPEIMNSSMKDDTFNQYLKLAKELKAYEQSKFTDWVKTFGATMEKAMQMDILKMGMKKQLSFSKKNTGAAVPVGATSAIGVTRPFPSKSLSTGSVNTAKSRESKGRRETSITSESAQQIFEKIQTQRNLTWHEIIGNHMAADIGLQFEINFDDNLWSCFKSVELLETMKFVLPDSLRMIAIQKEKTQRNLNAVGNMISMYNEIIDKLNESQMHLLKEKLQEVELNIQPGLSRIKWSSLGIADYAANNISLINNLKTLYLQVEHVEFDLMKRTKSLAQINLFDFVVDNEAIEKIYCKDFFTDMYNLRTEKMSKVMKIYNSFAPILIKLESMILASNSGRSPQMTPYYKYWEEELYKSFIWMTLKNLDTWIIKLESKEPLFHVDAVVVTPEILLRPTATEIYNVLLRNTKNFMERLKMIPRWQDNSCINCEPIKLSSNEDFLHNFFDQIIKVPDVNDSITKLGDTSHRVILSVHKQIQKWKVYKNLWSVDKISFCEKLIQRTTNITVFDEKFMFWLEIIKNVKEYNPLKNIDSIQLNLQPLMSTIIEHCEEWILTLGTLIDENNSTKMKELKDKIEDLRVMIRMNIKGLEKFKNVLFAIASVIKGNVAAELEFYNFQETYRMLNQHHIEFSKDHETLAYQLEKEWHVLLLAAIYREQLLEPAKERYAGLTQAQIAEFLEVLKEFMQRYINEGPEAVGENLDLGLKLMDEYKHEFEVLEAKRQDLVQAEMLFDIPLVDYSDYLSAKNSFEGIEIIYKHFKSYKHAKEMWGKTLWANLNPNALVEGIDNFIKNFRKLPKEIKALSVGVTLENTLKQFRNAVPLMVALKNEALRERHWKMLMDKTGIKFDMSPDKFTLDNMFAMELHRYQDMAEEIINNAIKELSIEKGVKDVADVWASISFIVHKHTKGLEDRGYLIGATDEIMQVLEDNSMNLQSMAGSQFVGPFLPIVQKWERALATIGEVIDQWLQVQRKWLYLEGIFVGGDIRSQLPEEARKFDDIDKIFKKIMLESAKRPNVLDCCTTPGRLEEFIKLSEGLDRCQKSLNDYLDSKRRRFPRFYFISTDELLSILGSSDHNCVQEHMIKMFDNVKALRFSIDAQDRPVSIAMISGEGEVMEFRTYVLIEGKVEEWMNDILKEMRRSNRYITKCSIYNYGKVRRARAAWMLDFLGMVVLAGSQVWWTAEVENVFASFKKGNKRAMKEYLGQLNSQLDEIVFTVRAELSSNDRAKFRTVAIVEVHARDIIEGFVRDSVTDITEFEWESQLRFYWVNNLDNLYVTQCTGSFEYGYEYMGLNGRLVITPLTDRIYLTITQALIMHMGGAPAGPAGTGKTETTKDLAKAMALLCVVTNCGEGMDFKAIGTTLAGLAQCGAWGCFDEFNRIDISVLSVISTQLQTIRSALMMKLEKFTFEGVEISLDSKVGIFITMNPGYAGRTELPESVKALFRPVVCIVPDLEMICMISLFSDGFLESKTLAKKMTVLYKLAREQLSKQFHYDWGLRALNAVLRMAGVLKRASPDIKESLVLMRALRDMNHPKFVFEDVPLFLGLIKDLFPGMDCPRVGYPDFNAAVEFILKEEKFIVLSYQVDKVVQLYETMMTRHSSMIVGPTGGGKTVVLTTLCKAQTHMGLITRVQAMNPKACSVIELYGILDPVSRDWTDGLLSNIFREMNRPTEKNERRYILFDGDVDALWIENMNSVMDDNRLLTLANGERIRLNTPVVNLLFEVGDLMYASPATVSRAGMVYVDPKNLGFMPFWEKWVNSRQNPIERQAFIDLFEKFMPDLLAYILEGTLGQKQVSPLKTVIPQTGLNLITQFCFMVDIIFPQNYDYVPKEDEEADMDLMTAIFLICLYHSLGAPLVGQGRIDFDEYLKSQNSLMYHDDTPESPCDLRHTPHAFPTYYDYYLDIKKQCWIAWEWLVPPYIHDPKRKFSEILVPTIDTVRTTFLLDLMNKIRRPIVLIGETGTSKTAVIQDFLRNLDPEVFIVMNINFSSRTSSMDVQLNLESSVEKRTKEIYGPPMGKKLICFMDDMNMPQVDDYGTQQPIALLKLLFERGGFYDRGKDLNWKILKDISYFAAMGVAGGGRNEVDPRFMSMFTVINLVFPTTSTLHRVYTSILSGHLRTFEDEVQIAPTLITMTLNLYNICVNQLPPTPSKFHYIFNMRDLSRITAEIEKSRNRVIEKSKNKKLKNPKIQKKEKSKKPNIEKEAMNSDISHLKI</sequence>
<feature type="compositionally biased region" description="Basic and acidic residues" evidence="14">
    <location>
        <begin position="344"/>
        <end position="365"/>
    </location>
</feature>
<dbReference type="Gene3D" id="1.10.472.130">
    <property type="match status" value="1"/>
</dbReference>
<dbReference type="Pfam" id="PF08393">
    <property type="entry name" value="DHC_N2"/>
    <property type="match status" value="1"/>
</dbReference>
<dbReference type="GO" id="GO:0051959">
    <property type="term" value="F:dynein light intermediate chain binding"/>
    <property type="evidence" value="ECO:0007669"/>
    <property type="project" value="InterPro"/>
</dbReference>
<evidence type="ECO:0000313" key="20">
    <source>
        <dbReference type="Proteomes" id="UP001153636"/>
    </source>
</evidence>
<dbReference type="InterPro" id="IPR042228">
    <property type="entry name" value="Dynein_linker_3"/>
</dbReference>
<keyword evidence="8" id="KW-0243">Dynein</keyword>
<dbReference type="Proteomes" id="UP001153636">
    <property type="component" value="Chromosome 1"/>
</dbReference>
<dbReference type="GO" id="GO:0005874">
    <property type="term" value="C:microtubule"/>
    <property type="evidence" value="ECO:0007669"/>
    <property type="project" value="UniProtKB-KW"/>
</dbReference>
<accession>A0A9P0CCJ4</accession>
<dbReference type="FunFam" id="1.20.140.100:FF:000013">
    <property type="entry name" value="Dynein heavy chain 10, axonemal"/>
    <property type="match status" value="1"/>
</dbReference>
<name>A0A9P0CCJ4_9CUCU</name>
<organism evidence="19 20">
    <name type="scientific">Psylliodes chrysocephalus</name>
    <dbReference type="NCBI Taxonomy" id="3402493"/>
    <lineage>
        <taxon>Eukaryota</taxon>
        <taxon>Metazoa</taxon>
        <taxon>Ecdysozoa</taxon>
        <taxon>Arthropoda</taxon>
        <taxon>Hexapoda</taxon>
        <taxon>Insecta</taxon>
        <taxon>Pterygota</taxon>
        <taxon>Neoptera</taxon>
        <taxon>Endopterygota</taxon>
        <taxon>Coleoptera</taxon>
        <taxon>Polyphaga</taxon>
        <taxon>Cucujiformia</taxon>
        <taxon>Chrysomeloidea</taxon>
        <taxon>Chrysomelidae</taxon>
        <taxon>Galerucinae</taxon>
        <taxon>Alticini</taxon>
        <taxon>Psylliodes</taxon>
    </lineage>
</organism>
<keyword evidence="7" id="KW-0067">ATP-binding</keyword>
<dbReference type="FunFam" id="3.20.180.20:FF:000001">
    <property type="entry name" value="Dynein axonemal heavy chain 5"/>
    <property type="match status" value="1"/>
</dbReference>
<comment type="similarity">
    <text evidence="2">Belongs to the dynein heavy chain family.</text>
</comment>
<dbReference type="Gene3D" id="1.20.140.100">
    <property type="entry name" value="Dynein heavy chain, N-terminal domain 2"/>
    <property type="match status" value="1"/>
</dbReference>
<feature type="region of interest" description="Disordered" evidence="14">
    <location>
        <begin position="938"/>
        <end position="965"/>
    </location>
</feature>
<evidence type="ECO:0000256" key="9">
    <source>
        <dbReference type="ARBA" id="ARBA00023054"/>
    </source>
</evidence>
<evidence type="ECO:0000256" key="5">
    <source>
        <dbReference type="ARBA" id="ARBA00022737"/>
    </source>
</evidence>
<evidence type="ECO:0000256" key="6">
    <source>
        <dbReference type="ARBA" id="ARBA00022741"/>
    </source>
</evidence>
<feature type="region of interest" description="Disordered" evidence="14">
    <location>
        <begin position="3022"/>
        <end position="3059"/>
    </location>
</feature>
<keyword evidence="20" id="KW-1185">Reference proteome</keyword>
<dbReference type="PANTHER" id="PTHR22878">
    <property type="entry name" value="DYNEIN HEAVY CHAIN 6, AXONEMAL-LIKE-RELATED"/>
    <property type="match status" value="1"/>
</dbReference>
<keyword evidence="4" id="KW-0493">Microtubule</keyword>
<feature type="compositionally biased region" description="Acidic residues" evidence="14">
    <location>
        <begin position="116"/>
        <end position="151"/>
    </location>
</feature>
<dbReference type="Gene3D" id="1.20.920.30">
    <property type="match status" value="1"/>
</dbReference>
<dbReference type="FunFam" id="1.10.8.710:FF:000002">
    <property type="entry name" value="dynein heavy chain 17, axonemal"/>
    <property type="match status" value="1"/>
</dbReference>
<dbReference type="OrthoDB" id="64868at2759"/>
<evidence type="ECO:0000256" key="7">
    <source>
        <dbReference type="ARBA" id="ARBA00022840"/>
    </source>
</evidence>
<feature type="compositionally biased region" description="Basic residues" evidence="14">
    <location>
        <begin position="3025"/>
        <end position="3034"/>
    </location>
</feature>
<proteinExistence type="inferred from homology"/>
<dbReference type="InterPro" id="IPR013602">
    <property type="entry name" value="Dynein_heavy_linker"/>
</dbReference>
<dbReference type="Gene3D" id="1.10.287.2620">
    <property type="match status" value="1"/>
</dbReference>
<evidence type="ECO:0000259" key="16">
    <source>
        <dbReference type="Pfam" id="PF08393"/>
    </source>
</evidence>
<evidence type="ECO:0000256" key="10">
    <source>
        <dbReference type="ARBA" id="ARBA00023069"/>
    </source>
</evidence>
<dbReference type="Gene3D" id="1.10.8.710">
    <property type="match status" value="1"/>
</dbReference>
<evidence type="ECO:0000256" key="14">
    <source>
        <dbReference type="SAM" id="MobiDB-lite"/>
    </source>
</evidence>
<dbReference type="GO" id="GO:0007018">
    <property type="term" value="P:microtubule-based movement"/>
    <property type="evidence" value="ECO:0007669"/>
    <property type="project" value="InterPro"/>
</dbReference>
<comment type="subcellular location">
    <subcellularLocation>
        <location evidence="1">Cytoplasm</location>
        <location evidence="1">Cytoskeleton</location>
        <location evidence="1">Cilium axoneme</location>
    </subcellularLocation>
</comment>
<dbReference type="InterPro" id="IPR035699">
    <property type="entry name" value="AAA_6"/>
</dbReference>
<evidence type="ECO:0000256" key="13">
    <source>
        <dbReference type="ARBA" id="ARBA00023273"/>
    </source>
</evidence>
<dbReference type="Gene3D" id="1.20.58.1120">
    <property type="match status" value="1"/>
</dbReference>
<keyword evidence="5" id="KW-0677">Repeat</keyword>
<dbReference type="SUPFAM" id="SSF52540">
    <property type="entry name" value="P-loop containing nucleoside triphosphate hydrolases"/>
    <property type="match status" value="3"/>
</dbReference>
<evidence type="ECO:0008006" key="21">
    <source>
        <dbReference type="Google" id="ProtNLM"/>
    </source>
</evidence>
<feature type="region of interest" description="Disordered" evidence="14">
    <location>
        <begin position="340"/>
        <end position="399"/>
    </location>
</feature>
<dbReference type="FunFam" id="3.40.50.300:FF:000044">
    <property type="entry name" value="Dynein heavy chain 5, axonemal"/>
    <property type="match status" value="1"/>
</dbReference>
<keyword evidence="3" id="KW-0963">Cytoplasm</keyword>
<dbReference type="GO" id="GO:0005930">
    <property type="term" value="C:axoneme"/>
    <property type="evidence" value="ECO:0007669"/>
    <property type="project" value="UniProtKB-SubCell"/>
</dbReference>
<feature type="compositionally biased region" description="Basic and acidic residues" evidence="14">
    <location>
        <begin position="949"/>
        <end position="959"/>
    </location>
</feature>
<keyword evidence="10" id="KW-0969">Cilium</keyword>
<evidence type="ECO:0000256" key="1">
    <source>
        <dbReference type="ARBA" id="ARBA00004430"/>
    </source>
</evidence>